<keyword evidence="8 9" id="KW-0472">Membrane</keyword>
<dbReference type="Proteomes" id="UP000239532">
    <property type="component" value="Unassembled WGS sequence"/>
</dbReference>
<keyword evidence="2" id="KW-0813">Transport</keyword>
<evidence type="ECO:0000256" key="4">
    <source>
        <dbReference type="ARBA" id="ARBA00022692"/>
    </source>
</evidence>
<keyword evidence="4 9" id="KW-0812">Transmembrane</keyword>
<feature type="domain" description="ABC transporter" evidence="10">
    <location>
        <begin position="364"/>
        <end position="604"/>
    </location>
</feature>
<dbReference type="Gene3D" id="1.20.1560.10">
    <property type="entry name" value="ABC transporter type 1, transmembrane domain"/>
    <property type="match status" value="1"/>
</dbReference>
<evidence type="ECO:0000256" key="2">
    <source>
        <dbReference type="ARBA" id="ARBA00022448"/>
    </source>
</evidence>
<comment type="subcellular location">
    <subcellularLocation>
        <location evidence="1">Cell membrane</location>
        <topology evidence="1">Multi-pass membrane protein</topology>
    </subcellularLocation>
</comment>
<keyword evidence="3" id="KW-1003">Cell membrane</keyword>
<dbReference type="InterPro" id="IPR003593">
    <property type="entry name" value="AAA+_ATPase"/>
</dbReference>
<dbReference type="Gene3D" id="3.40.50.300">
    <property type="entry name" value="P-loop containing nucleotide triphosphate hydrolases"/>
    <property type="match status" value="1"/>
</dbReference>
<keyword evidence="5" id="KW-0547">Nucleotide-binding</keyword>
<dbReference type="InterPro" id="IPR039421">
    <property type="entry name" value="Type_1_exporter"/>
</dbReference>
<name>A0A2S9WSG7_9FLAO</name>
<sequence length="610" mass="69199">MARPKLQSITDKQKTSVFSLDSLSAIPRFFGEIWRVSPKLFTVNSIGRLLAALSPVITLWIGKIIIDEIITQIALEEQDLTRLWTFVGIELGVVILTELLNRLVTLTDGLIGDLYSNASSEKILRKTNELTLEQLEDPEFYDKLERARQQTNGRVNLMSDALGQVQALISIVSLIAALIYFEPWLIVLLILSIIPSFINEAKYSSHRYSLARSWTAERRELDYLRFVGANNTTAKEVKLFGLTDYIALRFKNLSNKYYHINKNLSIKQSIYGSLFNILGTLSYYGAYVFIIIEVIAGVLTIGELTFLSGSFNRLRNNLQQFFSRFTRISESALYLMDYFDFLDIPLEQHTVNPIPLPEVINEGFELRNVQFYYPGSDTPVLKGVSFHIKAGEKIAFVGENGAGKTTLIKLILRFYEPTSGEILLDGININKFSKEEYRARFGVIFQDFFKYEFRLRENIAVGDIAQIDNDSLITDAAERSLASQVIAEMTDGIDQQLGRRFAKGQELSGGQWQKVALARAYMKNADIMVLDEPTSALDAQAEFDVFERFIGLTKGKTSIIISHRFSTVRMADRILVLKNGKIEEIGTHEELMNNPQTYSRLFNLQAAGYQ</sequence>
<dbReference type="PANTHER" id="PTHR43394:SF1">
    <property type="entry name" value="ATP-BINDING CASSETTE SUB-FAMILY B MEMBER 10, MITOCHONDRIAL"/>
    <property type="match status" value="1"/>
</dbReference>
<evidence type="ECO:0000256" key="7">
    <source>
        <dbReference type="ARBA" id="ARBA00022989"/>
    </source>
</evidence>
<protein>
    <submittedName>
        <fullName evidence="12">ABC transporter ATP-binding protein</fullName>
    </submittedName>
</protein>
<dbReference type="SUPFAM" id="SSF90123">
    <property type="entry name" value="ABC transporter transmembrane region"/>
    <property type="match status" value="1"/>
</dbReference>
<gene>
    <name evidence="12" type="ORF">BST86_04640</name>
</gene>
<proteinExistence type="predicted"/>
<dbReference type="SUPFAM" id="SSF52540">
    <property type="entry name" value="P-loop containing nucleoside triphosphate hydrolases"/>
    <property type="match status" value="1"/>
</dbReference>
<evidence type="ECO:0000259" key="10">
    <source>
        <dbReference type="PROSITE" id="PS50893"/>
    </source>
</evidence>
<dbReference type="InterPro" id="IPR036640">
    <property type="entry name" value="ABC1_TM_sf"/>
</dbReference>
<dbReference type="SMART" id="SM00382">
    <property type="entry name" value="AAA"/>
    <property type="match status" value="1"/>
</dbReference>
<dbReference type="InterPro" id="IPR003439">
    <property type="entry name" value="ABC_transporter-like_ATP-bd"/>
</dbReference>
<evidence type="ECO:0000256" key="9">
    <source>
        <dbReference type="SAM" id="Phobius"/>
    </source>
</evidence>
<keyword evidence="13" id="KW-1185">Reference proteome</keyword>
<dbReference type="EMBL" id="MQUC01000003">
    <property type="protein sequence ID" value="PRP66428.1"/>
    <property type="molecule type" value="Genomic_DNA"/>
</dbReference>
<dbReference type="FunFam" id="3.40.50.300:FF:000221">
    <property type="entry name" value="Multidrug ABC transporter ATP-binding protein"/>
    <property type="match status" value="1"/>
</dbReference>
<dbReference type="InterPro" id="IPR017871">
    <property type="entry name" value="ABC_transporter-like_CS"/>
</dbReference>
<evidence type="ECO:0000256" key="5">
    <source>
        <dbReference type="ARBA" id="ARBA00022741"/>
    </source>
</evidence>
<accession>A0A2S9WSG7</accession>
<dbReference type="Pfam" id="PF00005">
    <property type="entry name" value="ABC_tran"/>
    <property type="match status" value="1"/>
</dbReference>
<evidence type="ECO:0000259" key="11">
    <source>
        <dbReference type="PROSITE" id="PS50929"/>
    </source>
</evidence>
<dbReference type="GO" id="GO:0015421">
    <property type="term" value="F:ABC-type oligopeptide transporter activity"/>
    <property type="evidence" value="ECO:0007669"/>
    <property type="project" value="TreeGrafter"/>
</dbReference>
<dbReference type="CDD" id="cd03228">
    <property type="entry name" value="ABCC_MRP_Like"/>
    <property type="match status" value="1"/>
</dbReference>
<dbReference type="PROSITE" id="PS00211">
    <property type="entry name" value="ABC_TRANSPORTER_1"/>
    <property type="match status" value="1"/>
</dbReference>
<evidence type="ECO:0000313" key="12">
    <source>
        <dbReference type="EMBL" id="PRP66428.1"/>
    </source>
</evidence>
<comment type="caution">
    <text evidence="12">The sequence shown here is derived from an EMBL/GenBank/DDBJ whole genome shotgun (WGS) entry which is preliminary data.</text>
</comment>
<keyword evidence="7 9" id="KW-1133">Transmembrane helix</keyword>
<evidence type="ECO:0000256" key="3">
    <source>
        <dbReference type="ARBA" id="ARBA00022475"/>
    </source>
</evidence>
<dbReference type="GO" id="GO:0005524">
    <property type="term" value="F:ATP binding"/>
    <property type="evidence" value="ECO:0007669"/>
    <property type="project" value="UniProtKB-KW"/>
</dbReference>
<dbReference type="PROSITE" id="PS50893">
    <property type="entry name" value="ABC_TRANSPORTER_2"/>
    <property type="match status" value="1"/>
</dbReference>
<dbReference type="InterPro" id="IPR011527">
    <property type="entry name" value="ABC1_TM_dom"/>
</dbReference>
<reference evidence="12 13" key="1">
    <citation type="submission" date="2016-11" db="EMBL/GenBank/DDBJ databases">
        <title>Trade-off between light-utilization and light-protection in marine flavobacteria.</title>
        <authorList>
            <person name="Kumagai Y."/>
        </authorList>
    </citation>
    <scope>NUCLEOTIDE SEQUENCE [LARGE SCALE GENOMIC DNA]</scope>
    <source>
        <strain evidence="12 13">JCM 17109</strain>
    </source>
</reference>
<feature type="domain" description="ABC transmembrane type-1" evidence="11">
    <location>
        <begin position="49"/>
        <end position="330"/>
    </location>
</feature>
<dbReference type="RefSeq" id="WP_105982263.1">
    <property type="nucleotide sequence ID" value="NZ_MQUC01000003.1"/>
</dbReference>
<evidence type="ECO:0000256" key="6">
    <source>
        <dbReference type="ARBA" id="ARBA00022840"/>
    </source>
</evidence>
<dbReference type="PROSITE" id="PS50929">
    <property type="entry name" value="ABC_TM1F"/>
    <property type="match status" value="1"/>
</dbReference>
<dbReference type="OrthoDB" id="9780296at2"/>
<dbReference type="GO" id="GO:0005886">
    <property type="term" value="C:plasma membrane"/>
    <property type="evidence" value="ECO:0007669"/>
    <property type="project" value="UniProtKB-SubCell"/>
</dbReference>
<feature type="transmembrane region" description="Helical" evidence="9">
    <location>
        <begin position="167"/>
        <end position="194"/>
    </location>
</feature>
<evidence type="ECO:0000256" key="8">
    <source>
        <dbReference type="ARBA" id="ARBA00023136"/>
    </source>
</evidence>
<evidence type="ECO:0000256" key="1">
    <source>
        <dbReference type="ARBA" id="ARBA00004651"/>
    </source>
</evidence>
<dbReference type="PANTHER" id="PTHR43394">
    <property type="entry name" value="ATP-DEPENDENT PERMEASE MDL1, MITOCHONDRIAL"/>
    <property type="match status" value="1"/>
</dbReference>
<dbReference type="InterPro" id="IPR027417">
    <property type="entry name" value="P-loop_NTPase"/>
</dbReference>
<evidence type="ECO:0000313" key="13">
    <source>
        <dbReference type="Proteomes" id="UP000239532"/>
    </source>
</evidence>
<keyword evidence="6 12" id="KW-0067">ATP-binding</keyword>
<dbReference type="AlphaFoldDB" id="A0A2S9WSG7"/>
<dbReference type="GO" id="GO:0016887">
    <property type="term" value="F:ATP hydrolysis activity"/>
    <property type="evidence" value="ECO:0007669"/>
    <property type="project" value="InterPro"/>
</dbReference>
<organism evidence="12 13">
    <name type="scientific">Nonlabens agnitus</name>
    <dbReference type="NCBI Taxonomy" id="870484"/>
    <lineage>
        <taxon>Bacteria</taxon>
        <taxon>Pseudomonadati</taxon>
        <taxon>Bacteroidota</taxon>
        <taxon>Flavobacteriia</taxon>
        <taxon>Flavobacteriales</taxon>
        <taxon>Flavobacteriaceae</taxon>
        <taxon>Nonlabens</taxon>
    </lineage>
</organism>